<keyword evidence="2" id="KW-1185">Reference proteome</keyword>
<dbReference type="PANTHER" id="PTHR35891:SF2">
    <property type="entry name" value="THIOL:DISULFIDE INTERCHANGE PROTEIN DSBA"/>
    <property type="match status" value="1"/>
</dbReference>
<evidence type="ECO:0000313" key="1">
    <source>
        <dbReference type="EMBL" id="MET1256458.1"/>
    </source>
</evidence>
<organism evidence="1 2">
    <name type="scientific">Aliikangiella maris</name>
    <dbReference type="NCBI Taxonomy" id="3162458"/>
    <lineage>
        <taxon>Bacteria</taxon>
        <taxon>Pseudomonadati</taxon>
        <taxon>Pseudomonadota</taxon>
        <taxon>Gammaproteobacteria</taxon>
        <taxon>Oceanospirillales</taxon>
        <taxon>Pleioneaceae</taxon>
        <taxon>Aliikangiella</taxon>
    </lineage>
</organism>
<accession>A0ABV2BX08</accession>
<dbReference type="EMBL" id="JBEVCJ010000022">
    <property type="protein sequence ID" value="MET1256458.1"/>
    <property type="molecule type" value="Genomic_DNA"/>
</dbReference>
<dbReference type="PANTHER" id="PTHR35891">
    <property type="entry name" value="THIOL:DISULFIDE INTERCHANGE PROTEIN DSBA"/>
    <property type="match status" value="1"/>
</dbReference>
<dbReference type="InterPro" id="IPR036249">
    <property type="entry name" value="Thioredoxin-like_sf"/>
</dbReference>
<dbReference type="Proteomes" id="UP001548189">
    <property type="component" value="Unassembled WGS sequence"/>
</dbReference>
<sequence>MKLYQNAMGLLMLGVGLIGLPASAKQSPNFEQGTEYQIIAPKESEKPIIEEFFNYACGACFSMEKLASEIQNENPGVEFKLIPVELNPSWKIYVKAYYIGEKLAVLDKSHMALFRRIHVDKKPIRNDDDLKDFYVSLGVDAAEYDKVAKSFWLNTQIRMSKQYAMKSKVIGTPTFVINKRYKLENKELGSGDRIKQAIREFSQIDTAPAEQATEQ</sequence>
<gene>
    <name evidence="1" type="ORF">ABVT43_15060</name>
</gene>
<dbReference type="InterPro" id="IPR023205">
    <property type="entry name" value="DsbA/DsbL"/>
</dbReference>
<dbReference type="InterPro" id="IPR001853">
    <property type="entry name" value="DSBA-like_thioredoxin_dom"/>
</dbReference>
<name>A0ABV2BX08_9GAMM</name>
<comment type="caution">
    <text evidence="1">The sequence shown here is derived from an EMBL/GenBank/DDBJ whole genome shotgun (WGS) entry which is preliminary data.</text>
</comment>
<dbReference type="InterPro" id="IPR050824">
    <property type="entry name" value="Thiol_disulfide_DsbA"/>
</dbReference>
<evidence type="ECO:0000313" key="2">
    <source>
        <dbReference type="Proteomes" id="UP001548189"/>
    </source>
</evidence>
<protein>
    <submittedName>
        <fullName evidence="1">Thiol:disulfide interchange protein DsbA/DsbL</fullName>
    </submittedName>
</protein>
<dbReference type="PIRSF" id="PIRSF001488">
    <property type="entry name" value="Tdi_protein"/>
    <property type="match status" value="1"/>
</dbReference>
<dbReference type="Pfam" id="PF01323">
    <property type="entry name" value="DSBA"/>
    <property type="match status" value="1"/>
</dbReference>
<dbReference type="Gene3D" id="3.40.30.10">
    <property type="entry name" value="Glutaredoxin"/>
    <property type="match status" value="1"/>
</dbReference>
<reference evidence="1 2" key="1">
    <citation type="submission" date="2024-06" db="EMBL/GenBank/DDBJ databases">
        <authorList>
            <person name="Li F."/>
        </authorList>
    </citation>
    <scope>NUCLEOTIDE SEQUENCE [LARGE SCALE GENOMIC DNA]</scope>
    <source>
        <strain evidence="1 2">GXAS 311</strain>
    </source>
</reference>
<dbReference type="SUPFAM" id="SSF52833">
    <property type="entry name" value="Thioredoxin-like"/>
    <property type="match status" value="1"/>
</dbReference>
<proteinExistence type="predicted"/>
<dbReference type="CDD" id="cd03019">
    <property type="entry name" value="DsbA_DsbA"/>
    <property type="match status" value="1"/>
</dbReference>